<name>T2GAW9_MEGG1</name>
<sequence>MDARLLYITAPNMDEARSLGRRLLERRLCACVNMLPGMHAMYWWQDAIEESEEVVLLCKTTMGKVQSCIDAVRELHSYDIPCVVALPILAGNPDFLQWIEDETTPPAMA</sequence>
<evidence type="ECO:0000313" key="2">
    <source>
        <dbReference type="EMBL" id="AGW13438.1"/>
    </source>
</evidence>
<protein>
    <submittedName>
        <fullName evidence="2">Putative CutA1 divalent ion tolerance protein</fullName>
    </submittedName>
</protein>
<dbReference type="GO" id="GO:0010038">
    <property type="term" value="P:response to metal ion"/>
    <property type="evidence" value="ECO:0007669"/>
    <property type="project" value="InterPro"/>
</dbReference>
<gene>
    <name evidence="2" type="ORF">DGI_1609</name>
</gene>
<dbReference type="RefSeq" id="WP_021760284.1">
    <property type="nucleotide sequence ID" value="NC_022444.1"/>
</dbReference>
<dbReference type="InterPro" id="IPR004323">
    <property type="entry name" value="Ion_tolerance_CutA"/>
</dbReference>
<dbReference type="Proteomes" id="UP000016587">
    <property type="component" value="Chromosome"/>
</dbReference>
<dbReference type="SUPFAM" id="SSF54913">
    <property type="entry name" value="GlnB-like"/>
    <property type="match status" value="1"/>
</dbReference>
<dbReference type="InterPro" id="IPR011322">
    <property type="entry name" value="N-reg_PII-like_a/b"/>
</dbReference>
<dbReference type="EMBL" id="CP006585">
    <property type="protein sequence ID" value="AGW13438.1"/>
    <property type="molecule type" value="Genomic_DNA"/>
</dbReference>
<dbReference type="STRING" id="1121448.DGI_1609"/>
<dbReference type="PANTHER" id="PTHR23419:SF8">
    <property type="entry name" value="FI09726P"/>
    <property type="match status" value="1"/>
</dbReference>
<dbReference type="Pfam" id="PF03091">
    <property type="entry name" value="CutA1"/>
    <property type="match status" value="1"/>
</dbReference>
<dbReference type="eggNOG" id="COG1324">
    <property type="taxonomic scope" value="Bacteria"/>
</dbReference>
<proteinExistence type="inferred from homology"/>
<dbReference type="KEGG" id="dgg:DGI_1609"/>
<comment type="similarity">
    <text evidence="1">Belongs to the CutA family.</text>
</comment>
<dbReference type="Gene3D" id="3.30.70.120">
    <property type="match status" value="1"/>
</dbReference>
<accession>T2GAW9</accession>
<reference evidence="3" key="2">
    <citation type="submission" date="2013-07" db="EMBL/GenBank/DDBJ databases">
        <authorList>
            <person name="Morais-Silva F.O."/>
            <person name="Rezende A.M."/>
            <person name="Pimentel C."/>
            <person name="Resende D.M."/>
            <person name="Santos C.I."/>
            <person name="Clemente C."/>
            <person name="de Oliveira L.M."/>
            <person name="da Silva S.M."/>
            <person name="Costa D.A."/>
            <person name="Varela-Raposo A."/>
            <person name="Horacio E.C.A."/>
            <person name="Matos M."/>
            <person name="Flores O."/>
            <person name="Ruiz J.C."/>
            <person name="Rodrigues-Pousada C."/>
        </authorList>
    </citation>
    <scope>NUCLEOTIDE SEQUENCE [LARGE SCALE GENOMIC DNA]</scope>
    <source>
        <strain evidence="3">ATCC 19364 / DSM 1382 / NCIMB 9332 / VKM B-1759</strain>
    </source>
</reference>
<dbReference type="PANTHER" id="PTHR23419">
    <property type="entry name" value="DIVALENT CATION TOLERANCE CUTA-RELATED"/>
    <property type="match status" value="1"/>
</dbReference>
<reference evidence="2 3" key="1">
    <citation type="journal article" date="2013" name="J. Bacteriol.">
        <title>Roles of HynAB and Ech, the only two hydrogenases found in the model sulfate reducer Desulfovibrio gigas.</title>
        <authorList>
            <person name="Morais-Silva F.O."/>
            <person name="Santos C.I."/>
            <person name="Rodrigues R."/>
            <person name="Pereira I.A."/>
            <person name="Rodrigues-Pousada C."/>
        </authorList>
    </citation>
    <scope>NUCLEOTIDE SEQUENCE [LARGE SCALE GENOMIC DNA]</scope>
    <source>
        <strain evidence="3">ATCC 19364 / DSM 1382 / NCIMB 9332 / VKM B-1759</strain>
    </source>
</reference>
<dbReference type="GO" id="GO:0005507">
    <property type="term" value="F:copper ion binding"/>
    <property type="evidence" value="ECO:0007669"/>
    <property type="project" value="TreeGrafter"/>
</dbReference>
<dbReference type="HOGENOM" id="CLU_098807_3_1_7"/>
<organism evidence="2 3">
    <name type="scientific">Megalodesulfovibrio gigas (strain ATCC 19364 / DSM 1382 / NCIMB 9332 / VKM B-1759)</name>
    <name type="common">Desulfovibrio gigas</name>
    <dbReference type="NCBI Taxonomy" id="1121448"/>
    <lineage>
        <taxon>Bacteria</taxon>
        <taxon>Pseudomonadati</taxon>
        <taxon>Thermodesulfobacteriota</taxon>
        <taxon>Desulfovibrionia</taxon>
        <taxon>Desulfovibrionales</taxon>
        <taxon>Desulfovibrionaceae</taxon>
        <taxon>Megalodesulfovibrio</taxon>
    </lineage>
</organism>
<evidence type="ECO:0000256" key="1">
    <source>
        <dbReference type="ARBA" id="ARBA00010169"/>
    </source>
</evidence>
<dbReference type="OrthoDB" id="37622at2"/>
<evidence type="ECO:0000313" key="3">
    <source>
        <dbReference type="Proteomes" id="UP000016587"/>
    </source>
</evidence>
<dbReference type="AlphaFoldDB" id="T2GAW9"/>
<keyword evidence="3" id="KW-1185">Reference proteome</keyword>
<dbReference type="InterPro" id="IPR015867">
    <property type="entry name" value="N-reg_PII/ATP_PRibTrfase_C"/>
</dbReference>
<dbReference type="PATRIC" id="fig|1121448.10.peg.1597"/>